<sequence length="102" mass="11515">MSASPLGSSCSLTSSNASTRRSVSFNSQVAIRSFKADINTPLKQEATVEVRGSIDQHVKDFTRDLKFKRSVTRCVSLFFRELLLGPPPEHYQDLQRPRRALF</sequence>
<dbReference type="EMBL" id="QTSX02002913">
    <property type="protein sequence ID" value="KAJ9073353.1"/>
    <property type="molecule type" value="Genomic_DNA"/>
</dbReference>
<gene>
    <name evidence="1" type="ORF">DSO57_1017415</name>
</gene>
<dbReference type="Proteomes" id="UP001165960">
    <property type="component" value="Unassembled WGS sequence"/>
</dbReference>
<proteinExistence type="predicted"/>
<organism evidence="1 2">
    <name type="scientific">Entomophthora muscae</name>
    <dbReference type="NCBI Taxonomy" id="34485"/>
    <lineage>
        <taxon>Eukaryota</taxon>
        <taxon>Fungi</taxon>
        <taxon>Fungi incertae sedis</taxon>
        <taxon>Zoopagomycota</taxon>
        <taxon>Entomophthoromycotina</taxon>
        <taxon>Entomophthoromycetes</taxon>
        <taxon>Entomophthorales</taxon>
        <taxon>Entomophthoraceae</taxon>
        <taxon>Entomophthora</taxon>
    </lineage>
</organism>
<keyword evidence="2" id="KW-1185">Reference proteome</keyword>
<evidence type="ECO:0000313" key="2">
    <source>
        <dbReference type="Proteomes" id="UP001165960"/>
    </source>
</evidence>
<comment type="caution">
    <text evidence="1">The sequence shown here is derived from an EMBL/GenBank/DDBJ whole genome shotgun (WGS) entry which is preliminary data.</text>
</comment>
<accession>A0ACC2TFM5</accession>
<reference evidence="1" key="1">
    <citation type="submission" date="2022-04" db="EMBL/GenBank/DDBJ databases">
        <title>Genome of the entomopathogenic fungus Entomophthora muscae.</title>
        <authorList>
            <person name="Elya C."/>
            <person name="Lovett B.R."/>
            <person name="Lee E."/>
            <person name="Macias A.M."/>
            <person name="Hajek A.E."/>
            <person name="De Bivort B.L."/>
            <person name="Kasson M.T."/>
            <person name="De Fine Licht H.H."/>
            <person name="Stajich J.E."/>
        </authorList>
    </citation>
    <scope>NUCLEOTIDE SEQUENCE</scope>
    <source>
        <strain evidence="1">Berkeley</strain>
    </source>
</reference>
<protein>
    <submittedName>
        <fullName evidence="1">Uncharacterized protein</fullName>
    </submittedName>
</protein>
<name>A0ACC2TFM5_9FUNG</name>
<evidence type="ECO:0000313" key="1">
    <source>
        <dbReference type="EMBL" id="KAJ9073353.1"/>
    </source>
</evidence>